<dbReference type="PANTHER" id="PTHR30482:SF17">
    <property type="entry name" value="ABC TRANSPORTER ATP-BINDING PROTEIN"/>
    <property type="match status" value="1"/>
</dbReference>
<feature type="transmembrane region" description="Helical" evidence="6">
    <location>
        <begin position="83"/>
        <end position="105"/>
    </location>
</feature>
<keyword evidence="4 6" id="KW-1133">Transmembrane helix</keyword>
<dbReference type="InterPro" id="IPR001851">
    <property type="entry name" value="ABC_transp_permease"/>
</dbReference>
<feature type="transmembrane region" description="Helical" evidence="6">
    <location>
        <begin position="50"/>
        <end position="77"/>
    </location>
</feature>
<keyword evidence="3 6" id="KW-0812">Transmembrane</keyword>
<sequence>MSARGFSGSVIATLVLLALLLLGPCILPIYWTMIVTEIFIMGLFSMSFNLLFGFSGLLSFGQAGFFGIGAYTAALLIQTGFPSLWLIIFCSVLVAALFALAIGYLCVRRDEIFFAMLTLGFGMMLFTIAHNWRELTGGSDGMPLCSVPPVRLPGIEWSLFPPVHVYYFTLFWTAAGVFILWRVVRSPFGLMLTAVRENKQRLAFVGADVSRIRLAAFVIAGGLAGLAGVLFCVFNRMATPDFMHWAFSARPVLMTILGGSGVFFGPAWGAAIFFCLEQLVTAFTENWMIVLGLILIPVVIFFPQGIVGTLVQWLGDRKESRS</sequence>
<dbReference type="GO" id="GO:0015658">
    <property type="term" value="F:branched-chain amino acid transmembrane transporter activity"/>
    <property type="evidence" value="ECO:0007669"/>
    <property type="project" value="InterPro"/>
</dbReference>
<feature type="transmembrane region" description="Helical" evidence="6">
    <location>
        <begin position="112"/>
        <end position="132"/>
    </location>
</feature>
<feature type="transmembrane region" description="Helical" evidence="6">
    <location>
        <begin position="6"/>
        <end position="30"/>
    </location>
</feature>
<evidence type="ECO:0000256" key="3">
    <source>
        <dbReference type="ARBA" id="ARBA00022692"/>
    </source>
</evidence>
<dbReference type="GO" id="GO:0005886">
    <property type="term" value="C:plasma membrane"/>
    <property type="evidence" value="ECO:0007669"/>
    <property type="project" value="UniProtKB-SubCell"/>
</dbReference>
<organism evidence="7 8">
    <name type="scientific">Desulfacinum hydrothermale DSM 13146</name>
    <dbReference type="NCBI Taxonomy" id="1121390"/>
    <lineage>
        <taxon>Bacteria</taxon>
        <taxon>Pseudomonadati</taxon>
        <taxon>Thermodesulfobacteriota</taxon>
        <taxon>Syntrophobacteria</taxon>
        <taxon>Syntrophobacterales</taxon>
        <taxon>Syntrophobacteraceae</taxon>
        <taxon>Desulfacinum</taxon>
    </lineage>
</organism>
<feature type="transmembrane region" description="Helical" evidence="6">
    <location>
        <begin position="165"/>
        <end position="184"/>
    </location>
</feature>
<evidence type="ECO:0000256" key="1">
    <source>
        <dbReference type="ARBA" id="ARBA00004651"/>
    </source>
</evidence>
<dbReference type="Pfam" id="PF02653">
    <property type="entry name" value="BPD_transp_2"/>
    <property type="match status" value="1"/>
</dbReference>
<feature type="transmembrane region" description="Helical" evidence="6">
    <location>
        <begin position="214"/>
        <end position="236"/>
    </location>
</feature>
<evidence type="ECO:0000256" key="4">
    <source>
        <dbReference type="ARBA" id="ARBA00022989"/>
    </source>
</evidence>
<evidence type="ECO:0000256" key="6">
    <source>
        <dbReference type="SAM" id="Phobius"/>
    </source>
</evidence>
<evidence type="ECO:0000256" key="2">
    <source>
        <dbReference type="ARBA" id="ARBA00022475"/>
    </source>
</evidence>
<dbReference type="EMBL" id="FWXF01000004">
    <property type="protein sequence ID" value="SMC21335.1"/>
    <property type="molecule type" value="Genomic_DNA"/>
</dbReference>
<name>A0A1W1XBC0_9BACT</name>
<dbReference type="InterPro" id="IPR043428">
    <property type="entry name" value="LivM-like"/>
</dbReference>
<evidence type="ECO:0000313" key="8">
    <source>
        <dbReference type="Proteomes" id="UP000192783"/>
    </source>
</evidence>
<reference evidence="7 8" key="1">
    <citation type="submission" date="2017-04" db="EMBL/GenBank/DDBJ databases">
        <authorList>
            <person name="Afonso C.L."/>
            <person name="Miller P.J."/>
            <person name="Scott M.A."/>
            <person name="Spackman E."/>
            <person name="Goraichik I."/>
            <person name="Dimitrov K.M."/>
            <person name="Suarez D.L."/>
            <person name="Swayne D.E."/>
        </authorList>
    </citation>
    <scope>NUCLEOTIDE SEQUENCE [LARGE SCALE GENOMIC DNA]</scope>
    <source>
        <strain evidence="7 8">DSM 13146</strain>
    </source>
</reference>
<dbReference type="Proteomes" id="UP000192783">
    <property type="component" value="Unassembled WGS sequence"/>
</dbReference>
<feature type="transmembrane region" description="Helical" evidence="6">
    <location>
        <begin position="256"/>
        <end position="276"/>
    </location>
</feature>
<evidence type="ECO:0000256" key="5">
    <source>
        <dbReference type="ARBA" id="ARBA00023136"/>
    </source>
</evidence>
<gene>
    <name evidence="7" type="ORF">SAMN02746041_01185</name>
</gene>
<keyword evidence="5 6" id="KW-0472">Membrane</keyword>
<dbReference type="PANTHER" id="PTHR30482">
    <property type="entry name" value="HIGH-AFFINITY BRANCHED-CHAIN AMINO ACID TRANSPORT SYSTEM PERMEASE"/>
    <property type="match status" value="1"/>
</dbReference>
<comment type="subcellular location">
    <subcellularLocation>
        <location evidence="1">Cell membrane</location>
        <topology evidence="1">Multi-pass membrane protein</topology>
    </subcellularLocation>
</comment>
<dbReference type="OrthoDB" id="9780757at2"/>
<evidence type="ECO:0000313" key="7">
    <source>
        <dbReference type="EMBL" id="SMC21335.1"/>
    </source>
</evidence>
<dbReference type="AlphaFoldDB" id="A0A1W1XBC0"/>
<dbReference type="STRING" id="1121390.SAMN02746041_01185"/>
<dbReference type="CDD" id="cd06581">
    <property type="entry name" value="TM_PBP1_LivM_like"/>
    <property type="match status" value="1"/>
</dbReference>
<accession>A0A1W1XBC0</accession>
<dbReference type="RefSeq" id="WP_084056935.1">
    <property type="nucleotide sequence ID" value="NZ_FWXF01000004.1"/>
</dbReference>
<protein>
    <submittedName>
        <fullName evidence="7">Amino acid/amide ABC transporter membrane protein 2, HAAT family</fullName>
    </submittedName>
</protein>
<keyword evidence="2" id="KW-1003">Cell membrane</keyword>
<feature type="transmembrane region" description="Helical" evidence="6">
    <location>
        <begin position="288"/>
        <end position="314"/>
    </location>
</feature>
<proteinExistence type="predicted"/>
<keyword evidence="8" id="KW-1185">Reference proteome</keyword>